<dbReference type="Gene3D" id="1.50.10.20">
    <property type="match status" value="1"/>
</dbReference>
<name>A0A9P4VV79_9PEZI</name>
<dbReference type="InterPro" id="IPR008930">
    <property type="entry name" value="Terpenoid_cyclase/PrenylTrfase"/>
</dbReference>
<evidence type="ECO:0000256" key="6">
    <source>
        <dbReference type="ARBA" id="ARBA00022737"/>
    </source>
</evidence>
<feature type="domain" description="Prenyltransferase alpha-alpha toroid" evidence="9">
    <location>
        <begin position="17"/>
        <end position="416"/>
    </location>
</feature>
<dbReference type="AlphaFoldDB" id="A0A9P4VV79"/>
<keyword evidence="5" id="KW-0479">Metal-binding</keyword>
<dbReference type="InterPro" id="IPR001330">
    <property type="entry name" value="Prenyltrans"/>
</dbReference>
<keyword evidence="4" id="KW-0808">Transferase</keyword>
<gene>
    <name evidence="10" type="ORF">M501DRAFT_1005500</name>
</gene>
<evidence type="ECO:0000256" key="4">
    <source>
        <dbReference type="ARBA" id="ARBA00022679"/>
    </source>
</evidence>
<keyword evidence="3" id="KW-0637">Prenyltransferase</keyword>
<evidence type="ECO:0000256" key="2">
    <source>
        <dbReference type="ARBA" id="ARBA00010497"/>
    </source>
</evidence>
<comment type="cofactor">
    <cofactor evidence="1">
        <name>Zn(2+)</name>
        <dbReference type="ChEBI" id="CHEBI:29105"/>
    </cofactor>
</comment>
<dbReference type="Pfam" id="PF00432">
    <property type="entry name" value="Prenyltrans"/>
    <property type="match status" value="1"/>
</dbReference>
<dbReference type="SUPFAM" id="SSF48239">
    <property type="entry name" value="Terpenoid cyclases/Protein prenyltransferases"/>
    <property type="match status" value="1"/>
</dbReference>
<reference evidence="10" key="1">
    <citation type="journal article" date="2020" name="Stud. Mycol.">
        <title>101 Dothideomycetes genomes: a test case for predicting lifestyles and emergence of pathogens.</title>
        <authorList>
            <person name="Haridas S."/>
            <person name="Albert R."/>
            <person name="Binder M."/>
            <person name="Bloem J."/>
            <person name="Labutti K."/>
            <person name="Salamov A."/>
            <person name="Andreopoulos B."/>
            <person name="Baker S."/>
            <person name="Barry K."/>
            <person name="Bills G."/>
            <person name="Bluhm B."/>
            <person name="Cannon C."/>
            <person name="Castanera R."/>
            <person name="Culley D."/>
            <person name="Daum C."/>
            <person name="Ezra D."/>
            <person name="Gonzalez J."/>
            <person name="Henrissat B."/>
            <person name="Kuo A."/>
            <person name="Liang C."/>
            <person name="Lipzen A."/>
            <person name="Lutzoni F."/>
            <person name="Magnuson J."/>
            <person name="Mondo S."/>
            <person name="Nolan M."/>
            <person name="Ohm R."/>
            <person name="Pangilinan J."/>
            <person name="Park H.-J."/>
            <person name="Ramirez L."/>
            <person name="Alfaro M."/>
            <person name="Sun H."/>
            <person name="Tritt A."/>
            <person name="Yoshinaga Y."/>
            <person name="Zwiers L.-H."/>
            <person name="Turgeon B."/>
            <person name="Goodwin S."/>
            <person name="Spatafora J."/>
            <person name="Crous P."/>
            <person name="Grigoriev I."/>
        </authorList>
    </citation>
    <scope>NUCLEOTIDE SEQUENCE</scope>
    <source>
        <strain evidence="10">CBS 101060</strain>
    </source>
</reference>
<sequence length="506" mass="55908">MAQNATIHPGFAAHSGLDRAKHINYWKRCLKTYLPHQYTSNDSNRLMLSFFIISALDLLGALLPSTTPAERADYARFLYSCQHPEGGFRGFPGTDFGQLRNKQNKQWDPANIPATYFALSTLILLGDSLQRVNKRACLRWLLQMQREDGSFGEILGENGQIEGGQDTRFGYCATGIRYILRGHKTGSVLGMPDINVDKLVDCIRRSQTYDGGISEAPFHEAHAGFTYCAISTLSFLDRLPNGVGGHLYHYGNVRLSGLTDLDLTVRWFVSRQTTTLDDEEAADTYSDETDTTATCHDAHSFVKTRSVPAKSDETCEKDRPPPAVELQWIGFNGRPNKVADTCYAWWTCASMAILGKLNLLSYTENQLYLLSKPQHAIGGFGKLPGDPPDIYHSYLGLAALGVLGNDAVKPVDPALCFSKHGATLLKNMLWRKRLLGEPGSEGPLVDSDDEVIETAEPRGRGVDVRAHQNLQVRYVRRGSEGETTLCGDGESTVASHDSDQVTLRGE</sequence>
<dbReference type="PANTHER" id="PTHR11774">
    <property type="entry name" value="GERANYLGERANYL TRANSFERASE TYPE BETA SUBUNIT"/>
    <property type="match status" value="1"/>
</dbReference>
<dbReference type="GO" id="GO:0046872">
    <property type="term" value="F:metal ion binding"/>
    <property type="evidence" value="ECO:0007669"/>
    <property type="project" value="UniProtKB-KW"/>
</dbReference>
<keyword evidence="7" id="KW-0862">Zinc</keyword>
<evidence type="ECO:0000256" key="8">
    <source>
        <dbReference type="SAM" id="MobiDB-lite"/>
    </source>
</evidence>
<proteinExistence type="inferred from homology"/>
<dbReference type="Proteomes" id="UP000799429">
    <property type="component" value="Unassembled WGS sequence"/>
</dbReference>
<evidence type="ECO:0000256" key="5">
    <source>
        <dbReference type="ARBA" id="ARBA00022723"/>
    </source>
</evidence>
<dbReference type="EMBL" id="MU006089">
    <property type="protein sequence ID" value="KAF2842742.1"/>
    <property type="molecule type" value="Genomic_DNA"/>
</dbReference>
<evidence type="ECO:0000256" key="1">
    <source>
        <dbReference type="ARBA" id="ARBA00001947"/>
    </source>
</evidence>
<dbReference type="InterPro" id="IPR045089">
    <property type="entry name" value="PGGT1B-like"/>
</dbReference>
<evidence type="ECO:0000256" key="3">
    <source>
        <dbReference type="ARBA" id="ARBA00022602"/>
    </source>
</evidence>
<evidence type="ECO:0000256" key="7">
    <source>
        <dbReference type="ARBA" id="ARBA00022833"/>
    </source>
</evidence>
<comment type="similarity">
    <text evidence="2">Belongs to the protein prenyltransferase subunit beta family.</text>
</comment>
<organism evidence="10 11">
    <name type="scientific">Patellaria atrata CBS 101060</name>
    <dbReference type="NCBI Taxonomy" id="1346257"/>
    <lineage>
        <taxon>Eukaryota</taxon>
        <taxon>Fungi</taxon>
        <taxon>Dikarya</taxon>
        <taxon>Ascomycota</taxon>
        <taxon>Pezizomycotina</taxon>
        <taxon>Dothideomycetes</taxon>
        <taxon>Dothideomycetes incertae sedis</taxon>
        <taxon>Patellariales</taxon>
        <taxon>Patellariaceae</taxon>
        <taxon>Patellaria</taxon>
    </lineage>
</organism>
<evidence type="ECO:0000313" key="10">
    <source>
        <dbReference type="EMBL" id="KAF2842742.1"/>
    </source>
</evidence>
<dbReference type="GO" id="GO:0004662">
    <property type="term" value="F:CAAX-protein geranylgeranyltransferase activity"/>
    <property type="evidence" value="ECO:0007669"/>
    <property type="project" value="TreeGrafter"/>
</dbReference>
<keyword evidence="11" id="KW-1185">Reference proteome</keyword>
<accession>A0A9P4VV79</accession>
<feature type="region of interest" description="Disordered" evidence="8">
    <location>
        <begin position="481"/>
        <end position="506"/>
    </location>
</feature>
<dbReference type="GO" id="GO:0005953">
    <property type="term" value="C:CAAX-protein geranylgeranyltransferase complex"/>
    <property type="evidence" value="ECO:0007669"/>
    <property type="project" value="TreeGrafter"/>
</dbReference>
<dbReference type="OrthoDB" id="24893at2759"/>
<evidence type="ECO:0000313" key="11">
    <source>
        <dbReference type="Proteomes" id="UP000799429"/>
    </source>
</evidence>
<keyword evidence="6" id="KW-0677">Repeat</keyword>
<protein>
    <submittedName>
        <fullName evidence="10">Terpenoid cyclases/Protein prenyltransferase</fullName>
    </submittedName>
</protein>
<dbReference type="PANTHER" id="PTHR11774:SF4">
    <property type="entry name" value="GERANYLGERANYL TRANSFERASE TYPE-1 SUBUNIT BETA"/>
    <property type="match status" value="1"/>
</dbReference>
<comment type="caution">
    <text evidence="10">The sequence shown here is derived from an EMBL/GenBank/DDBJ whole genome shotgun (WGS) entry which is preliminary data.</text>
</comment>
<evidence type="ECO:0000259" key="9">
    <source>
        <dbReference type="Pfam" id="PF00432"/>
    </source>
</evidence>